<protein>
    <submittedName>
        <fullName evidence="1">Uncharacterized protein</fullName>
    </submittedName>
</protein>
<proteinExistence type="predicted"/>
<keyword evidence="2" id="KW-1185">Reference proteome</keyword>
<dbReference type="AlphaFoldDB" id="A0A1Z4JA55"/>
<reference evidence="1 2" key="1">
    <citation type="submission" date="2017-06" db="EMBL/GenBank/DDBJ databases">
        <title>Genome sequencing of cyanobaciteial culture collection at National Institute for Environmental Studies (NIES).</title>
        <authorList>
            <person name="Hirose Y."/>
            <person name="Shimura Y."/>
            <person name="Fujisawa T."/>
            <person name="Nakamura Y."/>
            <person name="Kawachi M."/>
        </authorList>
    </citation>
    <scope>NUCLEOTIDE SEQUENCE [LARGE SCALE GENOMIC DNA]</scope>
    <source>
        <strain evidence="1 2">NIES-2135</strain>
    </source>
</reference>
<dbReference type="EMBL" id="AP018203">
    <property type="protein sequence ID" value="BAY53600.1"/>
    <property type="molecule type" value="Genomic_DNA"/>
</dbReference>
<dbReference type="Proteomes" id="UP000217895">
    <property type="component" value="Chromosome"/>
</dbReference>
<name>A0A1Z4JA55_LEPBY</name>
<evidence type="ECO:0000313" key="1">
    <source>
        <dbReference type="EMBL" id="BAY53600.1"/>
    </source>
</evidence>
<organism evidence="1 2">
    <name type="scientific">Leptolyngbya boryana NIES-2135</name>
    <dbReference type="NCBI Taxonomy" id="1973484"/>
    <lineage>
        <taxon>Bacteria</taxon>
        <taxon>Bacillati</taxon>
        <taxon>Cyanobacteriota</taxon>
        <taxon>Cyanophyceae</taxon>
        <taxon>Leptolyngbyales</taxon>
        <taxon>Leptolyngbyaceae</taxon>
        <taxon>Leptolyngbya group</taxon>
        <taxon>Leptolyngbya</taxon>
    </lineage>
</organism>
<accession>A0A1Z4JA55</accession>
<gene>
    <name evidence="1" type="ORF">NIES2135_04060</name>
</gene>
<evidence type="ECO:0000313" key="2">
    <source>
        <dbReference type="Proteomes" id="UP000217895"/>
    </source>
</evidence>
<sequence>MDKLILLSFDVEGFDVPEEYGQPLDKTIKFKASAEGLDHGLALLDRLETCLNWFKPQARFVTFSEFQAS</sequence>